<reference evidence="2" key="1">
    <citation type="journal article" date="2017" name="Nat. Ecol. Evol.">
        <title>Genome expansion and lineage-specific genetic innovations in the forest pathogenic fungi Armillaria.</title>
        <authorList>
            <person name="Sipos G."/>
            <person name="Prasanna A.N."/>
            <person name="Walter M.C."/>
            <person name="O'Connor E."/>
            <person name="Balint B."/>
            <person name="Krizsan K."/>
            <person name="Kiss B."/>
            <person name="Hess J."/>
            <person name="Varga T."/>
            <person name="Slot J."/>
            <person name="Riley R."/>
            <person name="Boka B."/>
            <person name="Rigling D."/>
            <person name="Barry K."/>
            <person name="Lee J."/>
            <person name="Mihaltcheva S."/>
            <person name="LaButti K."/>
            <person name="Lipzen A."/>
            <person name="Waldron R."/>
            <person name="Moloney N.M."/>
            <person name="Sperisen C."/>
            <person name="Kredics L."/>
            <person name="Vagvoelgyi C."/>
            <person name="Patrignani A."/>
            <person name="Fitzpatrick D."/>
            <person name="Nagy I."/>
            <person name="Doyle S."/>
            <person name="Anderson J.B."/>
            <person name="Grigoriev I.V."/>
            <person name="Gueldener U."/>
            <person name="Muensterkoetter M."/>
            <person name="Nagy L.G."/>
        </authorList>
    </citation>
    <scope>NUCLEOTIDE SEQUENCE [LARGE SCALE GENOMIC DNA]</scope>
    <source>
        <strain evidence="2">Ar21-2</strain>
    </source>
</reference>
<dbReference type="AlphaFoldDB" id="A0A2H3E4S9"/>
<protein>
    <submittedName>
        <fullName evidence="1">Uncharacterized protein</fullName>
    </submittedName>
</protein>
<dbReference type="EMBL" id="KZ293648">
    <property type="protein sequence ID" value="PBK98158.1"/>
    <property type="molecule type" value="Genomic_DNA"/>
</dbReference>
<evidence type="ECO:0000313" key="2">
    <source>
        <dbReference type="Proteomes" id="UP000217790"/>
    </source>
</evidence>
<sequence>MVFYAALDQGCGIQGLMQLFEDAVNGVYHPKNYTEEDILQGILLWKLGGHHVGQIVHCSVYLLGITMLQDGSTIPPLVPSHGHPTLEEVEVNLNASLEGILKRLSQEPGNVIHAVLCFDEIAIEKRLRWDRKMNYFLGVCQEHGSSTSLEFNNLEDLDELLRAIDQKEVHYASEHLKLLQVTLTAVEKQRTCTRIWTVSIASDGESKHGCALAMLTMKKQLSFTSPIYPQLQGLHYMNLLVEDNDAHLCEAGHLVLYVNALFKPEDKQDVKLAYDLLSAIWKLPEASPETTPGFQAQHSALCTLEVFLHCLLYLIICVNLSLQEQMQYLSAASHLGLVLFCTAKQDFLPSLLYSDIQIMIKNVFVCVAKAKVDNPNGVFFIIILGTDWLEIHFRILRTQIGNDANMDEYQLASWITGMTEVANILAEHPEWD</sequence>
<evidence type="ECO:0000313" key="1">
    <source>
        <dbReference type="EMBL" id="PBK98158.1"/>
    </source>
</evidence>
<dbReference type="InParanoid" id="A0A2H3E4S9"/>
<dbReference type="OMA" id="CREHERE"/>
<organism evidence="1 2">
    <name type="scientific">Armillaria gallica</name>
    <name type="common">Bulbous honey fungus</name>
    <name type="synonym">Armillaria bulbosa</name>
    <dbReference type="NCBI Taxonomy" id="47427"/>
    <lineage>
        <taxon>Eukaryota</taxon>
        <taxon>Fungi</taxon>
        <taxon>Dikarya</taxon>
        <taxon>Basidiomycota</taxon>
        <taxon>Agaricomycotina</taxon>
        <taxon>Agaricomycetes</taxon>
        <taxon>Agaricomycetidae</taxon>
        <taxon>Agaricales</taxon>
        <taxon>Marasmiineae</taxon>
        <taxon>Physalacriaceae</taxon>
        <taxon>Armillaria</taxon>
    </lineage>
</organism>
<keyword evidence="2" id="KW-1185">Reference proteome</keyword>
<proteinExistence type="predicted"/>
<name>A0A2H3E4S9_ARMGA</name>
<dbReference type="Proteomes" id="UP000217790">
    <property type="component" value="Unassembled WGS sequence"/>
</dbReference>
<dbReference type="OrthoDB" id="2691851at2759"/>
<gene>
    <name evidence="1" type="ORF">ARMGADRAFT_1043993</name>
</gene>
<accession>A0A2H3E4S9</accession>